<evidence type="ECO:0000256" key="2">
    <source>
        <dbReference type="ARBA" id="ARBA00010617"/>
    </source>
</evidence>
<name>A0A9P0LHM6_ACAOB</name>
<keyword evidence="6 8" id="KW-0408">Iron</keyword>
<dbReference type="SUPFAM" id="SSF48264">
    <property type="entry name" value="Cytochrome P450"/>
    <property type="match status" value="1"/>
</dbReference>
<dbReference type="PRINTS" id="PR00385">
    <property type="entry name" value="P450"/>
</dbReference>
<evidence type="ECO:0000256" key="7">
    <source>
        <dbReference type="ARBA" id="ARBA00023033"/>
    </source>
</evidence>
<reference evidence="10" key="1">
    <citation type="submission" date="2022-03" db="EMBL/GenBank/DDBJ databases">
        <authorList>
            <person name="Sayadi A."/>
        </authorList>
    </citation>
    <scope>NUCLEOTIDE SEQUENCE</scope>
</reference>
<comment type="similarity">
    <text evidence="2 9">Belongs to the cytochrome P450 family.</text>
</comment>
<keyword evidence="3 8" id="KW-0349">Heme</keyword>
<accession>A0A9P0LHM6</accession>
<dbReference type="GO" id="GO:0005506">
    <property type="term" value="F:iron ion binding"/>
    <property type="evidence" value="ECO:0007669"/>
    <property type="project" value="InterPro"/>
</dbReference>
<dbReference type="Proteomes" id="UP001152888">
    <property type="component" value="Unassembled WGS sequence"/>
</dbReference>
<dbReference type="InterPro" id="IPR036396">
    <property type="entry name" value="Cyt_P450_sf"/>
</dbReference>
<evidence type="ECO:0000313" key="10">
    <source>
        <dbReference type="EMBL" id="CAH1992458.1"/>
    </source>
</evidence>
<evidence type="ECO:0000313" key="11">
    <source>
        <dbReference type="Proteomes" id="UP001152888"/>
    </source>
</evidence>
<evidence type="ECO:0000256" key="4">
    <source>
        <dbReference type="ARBA" id="ARBA00022723"/>
    </source>
</evidence>
<keyword evidence="4 8" id="KW-0479">Metal-binding</keyword>
<dbReference type="GO" id="GO:0004497">
    <property type="term" value="F:monooxygenase activity"/>
    <property type="evidence" value="ECO:0007669"/>
    <property type="project" value="UniProtKB-KW"/>
</dbReference>
<dbReference type="GO" id="GO:0016705">
    <property type="term" value="F:oxidoreductase activity, acting on paired donors, with incorporation or reduction of molecular oxygen"/>
    <property type="evidence" value="ECO:0007669"/>
    <property type="project" value="InterPro"/>
</dbReference>
<evidence type="ECO:0000256" key="9">
    <source>
        <dbReference type="RuleBase" id="RU000461"/>
    </source>
</evidence>
<keyword evidence="7 9" id="KW-0503">Monooxygenase</keyword>
<dbReference type="InterPro" id="IPR001128">
    <property type="entry name" value="Cyt_P450"/>
</dbReference>
<dbReference type="CDD" id="cd11054">
    <property type="entry name" value="CYP24A1-like"/>
    <property type="match status" value="1"/>
</dbReference>
<dbReference type="InterPro" id="IPR017972">
    <property type="entry name" value="Cyt_P450_CS"/>
</dbReference>
<dbReference type="PANTHER" id="PTHR24279:SF120">
    <property type="entry name" value="CYTOCHROME P450"/>
    <property type="match status" value="1"/>
</dbReference>
<dbReference type="Pfam" id="PF00067">
    <property type="entry name" value="p450"/>
    <property type="match status" value="1"/>
</dbReference>
<dbReference type="Gene3D" id="1.10.630.10">
    <property type="entry name" value="Cytochrome P450"/>
    <property type="match status" value="1"/>
</dbReference>
<dbReference type="PRINTS" id="PR00463">
    <property type="entry name" value="EP450I"/>
</dbReference>
<evidence type="ECO:0008006" key="12">
    <source>
        <dbReference type="Google" id="ProtNLM"/>
    </source>
</evidence>
<dbReference type="InterPro" id="IPR050479">
    <property type="entry name" value="CYP11_CYP27_families"/>
</dbReference>
<evidence type="ECO:0000256" key="8">
    <source>
        <dbReference type="PIRSR" id="PIRSR602401-1"/>
    </source>
</evidence>
<evidence type="ECO:0000256" key="5">
    <source>
        <dbReference type="ARBA" id="ARBA00023002"/>
    </source>
</evidence>
<sequence length="560" mass="62722">MIGKRVLAGTSGAKFGNLRFATSGLPNFRTTTVAAIETPCLPNIRATSESCLPNSWTTRSAHSEPACLPCVGTTTPVTLGTICLPGTSETSCLPSIGATTLSWRTSRRGFASYSAVLDYGEVPTPKGLPVIGTTLSLILAGGPKKLHKYIDRRHTELGSIFKDNVGPVTAVFVSEPEEMRKVFANEGKYPVHIKPEAWLVYNKKHDCTRGLFFMDGEDWLTYRRKMNRLLLKGDLTWIEECCEASNDVFLEQIARTSGQEFGDLERRLYKWSTDTVLAVLMGAESYRTNYKKIENLATILADDVKQVFETTCKLQLIPATLAEKSNISRWKTFERTVTRALNTANQTLDFLDKYVEKDEGLLVKMREEGIEDDKMRTIVVDLMLGAGDTTSNTMVWALYLLGRNTEMQDSLRKDLGDSMLRNTVKETLRLYPAAPFLTRVLPDAIAVGGYQIPRHTLIVMSIYTSGRDKRFFTDPEEFMPARWCRDYSAATPLQQNASLPFGIGARSCVGRKIAEAQLQGALGRILREYKIQLCDEKQIEDVLEMITKPERPVKLTFNKI</sequence>
<dbReference type="OrthoDB" id="3945418at2759"/>
<organism evidence="10 11">
    <name type="scientific">Acanthoscelides obtectus</name>
    <name type="common">Bean weevil</name>
    <name type="synonym">Bruchus obtectus</name>
    <dbReference type="NCBI Taxonomy" id="200917"/>
    <lineage>
        <taxon>Eukaryota</taxon>
        <taxon>Metazoa</taxon>
        <taxon>Ecdysozoa</taxon>
        <taxon>Arthropoda</taxon>
        <taxon>Hexapoda</taxon>
        <taxon>Insecta</taxon>
        <taxon>Pterygota</taxon>
        <taxon>Neoptera</taxon>
        <taxon>Endopterygota</taxon>
        <taxon>Coleoptera</taxon>
        <taxon>Polyphaga</taxon>
        <taxon>Cucujiformia</taxon>
        <taxon>Chrysomeloidea</taxon>
        <taxon>Chrysomelidae</taxon>
        <taxon>Bruchinae</taxon>
        <taxon>Bruchini</taxon>
        <taxon>Acanthoscelides</taxon>
    </lineage>
</organism>
<keyword evidence="5 9" id="KW-0560">Oxidoreductase</keyword>
<feature type="binding site" description="axial binding residue" evidence="8">
    <location>
        <position position="508"/>
    </location>
    <ligand>
        <name>heme</name>
        <dbReference type="ChEBI" id="CHEBI:30413"/>
    </ligand>
    <ligandPart>
        <name>Fe</name>
        <dbReference type="ChEBI" id="CHEBI:18248"/>
    </ligandPart>
</feature>
<proteinExistence type="inferred from homology"/>
<evidence type="ECO:0000256" key="1">
    <source>
        <dbReference type="ARBA" id="ARBA00001971"/>
    </source>
</evidence>
<dbReference type="GO" id="GO:0020037">
    <property type="term" value="F:heme binding"/>
    <property type="evidence" value="ECO:0007669"/>
    <property type="project" value="InterPro"/>
</dbReference>
<evidence type="ECO:0000256" key="6">
    <source>
        <dbReference type="ARBA" id="ARBA00023004"/>
    </source>
</evidence>
<comment type="caution">
    <text evidence="10">The sequence shown here is derived from an EMBL/GenBank/DDBJ whole genome shotgun (WGS) entry which is preliminary data.</text>
</comment>
<evidence type="ECO:0000256" key="3">
    <source>
        <dbReference type="ARBA" id="ARBA00022617"/>
    </source>
</evidence>
<dbReference type="InterPro" id="IPR002401">
    <property type="entry name" value="Cyt_P450_E_grp-I"/>
</dbReference>
<dbReference type="PANTHER" id="PTHR24279">
    <property type="entry name" value="CYTOCHROME P450"/>
    <property type="match status" value="1"/>
</dbReference>
<dbReference type="AlphaFoldDB" id="A0A9P0LHM6"/>
<protein>
    <recommendedName>
        <fullName evidence="12">Cytochrome P450</fullName>
    </recommendedName>
</protein>
<comment type="cofactor">
    <cofactor evidence="1 8">
        <name>heme</name>
        <dbReference type="ChEBI" id="CHEBI:30413"/>
    </cofactor>
</comment>
<dbReference type="EMBL" id="CAKOFQ010007144">
    <property type="protein sequence ID" value="CAH1992458.1"/>
    <property type="molecule type" value="Genomic_DNA"/>
</dbReference>
<gene>
    <name evidence="10" type="ORF">ACAOBT_LOCUS20871</name>
</gene>
<dbReference type="PROSITE" id="PS00086">
    <property type="entry name" value="CYTOCHROME_P450"/>
    <property type="match status" value="1"/>
</dbReference>
<keyword evidence="11" id="KW-1185">Reference proteome</keyword>